<feature type="domain" description="Penicillin-binding protein transpeptidase" evidence="16">
    <location>
        <begin position="354"/>
        <end position="617"/>
    </location>
</feature>
<comment type="similarity">
    <text evidence="1">In the C-terminal section; belongs to the transpeptidase family.</text>
</comment>
<keyword evidence="10" id="KW-0511">Multifunctional enzyme</keyword>
<evidence type="ECO:0000256" key="7">
    <source>
        <dbReference type="ARBA" id="ARBA00022801"/>
    </source>
</evidence>
<gene>
    <name evidence="18" type="ORF">DDE18_00420</name>
</gene>
<dbReference type="Proteomes" id="UP000246018">
    <property type="component" value="Unassembled WGS sequence"/>
</dbReference>
<feature type="compositionally biased region" description="Pro residues" evidence="14">
    <location>
        <begin position="727"/>
        <end position="751"/>
    </location>
</feature>
<dbReference type="GO" id="GO:0030288">
    <property type="term" value="C:outer membrane-bounded periplasmic space"/>
    <property type="evidence" value="ECO:0007669"/>
    <property type="project" value="TreeGrafter"/>
</dbReference>
<keyword evidence="6" id="KW-0808">Transferase</keyword>
<evidence type="ECO:0000256" key="15">
    <source>
        <dbReference type="SAM" id="Phobius"/>
    </source>
</evidence>
<evidence type="ECO:0000313" key="18">
    <source>
        <dbReference type="EMBL" id="PVG84144.1"/>
    </source>
</evidence>
<name>A0A2T8FEK4_9ACTN</name>
<dbReference type="InterPro" id="IPR001460">
    <property type="entry name" value="PCN-bd_Tpept"/>
</dbReference>
<keyword evidence="8" id="KW-0133">Cell shape</keyword>
<accession>A0A2T8FEK4</accession>
<dbReference type="Gene3D" id="1.10.3810.10">
    <property type="entry name" value="Biosynthetic peptidoglycan transglycosylase-like"/>
    <property type="match status" value="1"/>
</dbReference>
<sequence length="761" mass="81602">MSAKRRASGPAVTRRSTRPPTGRERLVSWTRRLLVVSLVLFVVGALGFFVLYKAIPIPQANEAFKAQTTFVYYSGGKDQLGTYYDEQNRESIPLSEMPQTVKDAVVASENRSFWTDRGIDPVGILRAAFNNAGGGPRQGASTITQQYVKILYLSSETTYKRKIKEAVVALKIVQEMSKPEILEGYLNTIYFGRGAYGIQAAAKAFFAKEAKDLNLRESVVLASVLNNPSGMDPENGREARQALRERYHYVIDGMADMGTITAQQATRAHKHLPAFPEVEQESQFGGQRGHALQLVKNELLATGKFTEEQINSGGLRITTTLTPRAMAAAEQGVLEARPEGFGDKELHVGAATVEVGTGALRGFYGGQDYLDSQINWAATGGMAGSTMKGFTVAAAIKEGFELTDTFEGNSPFEFPDGLAVRNEGTGTDGLGNDYGSSVSMLDALEESINTAFVDMSDSMDDGPEKIYEMARALGIPGSGPSKKNPGIPPRSVDFSADDALVTLGRARVSPINMANAYASLAAGGERANVHVVERVEDAAGEVLYSWKQSTERVLDEDIAADTTYALQQVVESGTGQAALALGRPAGGKTGTATNDKDEVSSAWFAGITPQLATAVMYVRGDGDNGLDGWLPSYFGADYPADTWTAIMQRVMEGYDIEEFPPPAYVDGEAPEEGHEYVPPPPPPSTSQPQPTRKPKPSATVKQKPTKTPTPTPTETVTPTPTDTLVPTPTPTPTPTEPQCPPTGCTPPPSPSPTASRVPARR</sequence>
<evidence type="ECO:0000256" key="13">
    <source>
        <dbReference type="ARBA" id="ARBA00049902"/>
    </source>
</evidence>
<dbReference type="PANTHER" id="PTHR32282:SF34">
    <property type="entry name" value="PENICILLIN-BINDING PROTEIN 1A"/>
    <property type="match status" value="1"/>
</dbReference>
<dbReference type="GO" id="GO:0008658">
    <property type="term" value="F:penicillin binding"/>
    <property type="evidence" value="ECO:0007669"/>
    <property type="project" value="InterPro"/>
</dbReference>
<organism evidence="18 19">
    <name type="scientific">Nocardioides gansuensis</name>
    <dbReference type="NCBI Taxonomy" id="2138300"/>
    <lineage>
        <taxon>Bacteria</taxon>
        <taxon>Bacillati</taxon>
        <taxon>Actinomycetota</taxon>
        <taxon>Actinomycetes</taxon>
        <taxon>Propionibacteriales</taxon>
        <taxon>Nocardioidaceae</taxon>
        <taxon>Nocardioides</taxon>
    </lineage>
</organism>
<dbReference type="InterPro" id="IPR001264">
    <property type="entry name" value="Glyco_trans_51"/>
</dbReference>
<keyword evidence="7" id="KW-0378">Hydrolase</keyword>
<dbReference type="Pfam" id="PF00905">
    <property type="entry name" value="Transpeptidase"/>
    <property type="match status" value="1"/>
</dbReference>
<keyword evidence="11" id="KW-0961">Cell wall biogenesis/degradation</keyword>
<dbReference type="SUPFAM" id="SSF53955">
    <property type="entry name" value="Lysozyme-like"/>
    <property type="match status" value="1"/>
</dbReference>
<keyword evidence="3" id="KW-0121">Carboxypeptidase</keyword>
<feature type="region of interest" description="Disordered" evidence="14">
    <location>
        <begin position="658"/>
        <end position="761"/>
    </location>
</feature>
<comment type="catalytic activity">
    <reaction evidence="13">
        <text>[GlcNAc-(1-&gt;4)-Mur2Ac(oyl-L-Ala-gamma-D-Glu-L-Lys-D-Ala-D-Ala)](n)-di-trans,octa-cis-undecaprenyl diphosphate + beta-D-GlcNAc-(1-&gt;4)-Mur2Ac(oyl-L-Ala-gamma-D-Glu-L-Lys-D-Ala-D-Ala)-di-trans,octa-cis-undecaprenyl diphosphate = [GlcNAc-(1-&gt;4)-Mur2Ac(oyl-L-Ala-gamma-D-Glu-L-Lys-D-Ala-D-Ala)](n+1)-di-trans,octa-cis-undecaprenyl diphosphate + di-trans,octa-cis-undecaprenyl diphosphate + H(+)</text>
        <dbReference type="Rhea" id="RHEA:23708"/>
        <dbReference type="Rhea" id="RHEA-COMP:9602"/>
        <dbReference type="Rhea" id="RHEA-COMP:9603"/>
        <dbReference type="ChEBI" id="CHEBI:15378"/>
        <dbReference type="ChEBI" id="CHEBI:58405"/>
        <dbReference type="ChEBI" id="CHEBI:60033"/>
        <dbReference type="ChEBI" id="CHEBI:78435"/>
        <dbReference type="EC" id="2.4.99.28"/>
    </reaction>
</comment>
<reference evidence="18 19" key="1">
    <citation type="submission" date="2018-04" db="EMBL/GenBank/DDBJ databases">
        <title>Genome of Nocardioides gansuensis WSJ-1.</title>
        <authorList>
            <person name="Wu S."/>
            <person name="Wang G."/>
        </authorList>
    </citation>
    <scope>NUCLEOTIDE SEQUENCE [LARGE SCALE GENOMIC DNA]</scope>
    <source>
        <strain evidence="18 19">WSJ-1</strain>
    </source>
</reference>
<evidence type="ECO:0000313" key="19">
    <source>
        <dbReference type="Proteomes" id="UP000246018"/>
    </source>
</evidence>
<proteinExistence type="inferred from homology"/>
<keyword evidence="15" id="KW-0472">Membrane</keyword>
<comment type="similarity">
    <text evidence="2">In the N-terminal section; belongs to the glycosyltransferase 51 family.</text>
</comment>
<dbReference type="OrthoDB" id="9766909at2"/>
<dbReference type="GO" id="GO:0006508">
    <property type="term" value="P:proteolysis"/>
    <property type="evidence" value="ECO:0007669"/>
    <property type="project" value="UniProtKB-KW"/>
</dbReference>
<dbReference type="GO" id="GO:0071555">
    <property type="term" value="P:cell wall organization"/>
    <property type="evidence" value="ECO:0007669"/>
    <property type="project" value="UniProtKB-KW"/>
</dbReference>
<feature type="transmembrane region" description="Helical" evidence="15">
    <location>
        <begin position="33"/>
        <end position="52"/>
    </location>
</feature>
<dbReference type="GO" id="GO:0008955">
    <property type="term" value="F:peptidoglycan glycosyltransferase activity"/>
    <property type="evidence" value="ECO:0007669"/>
    <property type="project" value="UniProtKB-EC"/>
</dbReference>
<feature type="domain" description="Glycosyl transferase family 51" evidence="17">
    <location>
        <begin position="80"/>
        <end position="254"/>
    </location>
</feature>
<comment type="catalytic activity">
    <reaction evidence="12">
        <text>Preferential cleavage: (Ac)2-L-Lys-D-Ala-|-D-Ala. Also transpeptidation of peptidyl-alanyl moieties that are N-acyl substituents of D-alanine.</text>
        <dbReference type="EC" id="3.4.16.4"/>
    </reaction>
</comment>
<keyword evidence="9" id="KW-0573">Peptidoglycan synthesis</keyword>
<keyword evidence="15" id="KW-0812">Transmembrane</keyword>
<keyword evidence="4" id="KW-0645">Protease</keyword>
<dbReference type="InterPro" id="IPR050396">
    <property type="entry name" value="Glycosyltr_51/Transpeptidase"/>
</dbReference>
<dbReference type="GO" id="GO:0009252">
    <property type="term" value="P:peptidoglycan biosynthetic process"/>
    <property type="evidence" value="ECO:0007669"/>
    <property type="project" value="UniProtKB-KW"/>
</dbReference>
<dbReference type="GO" id="GO:0009002">
    <property type="term" value="F:serine-type D-Ala-D-Ala carboxypeptidase activity"/>
    <property type="evidence" value="ECO:0007669"/>
    <property type="project" value="UniProtKB-EC"/>
</dbReference>
<keyword evidence="19" id="KW-1185">Reference proteome</keyword>
<evidence type="ECO:0000256" key="11">
    <source>
        <dbReference type="ARBA" id="ARBA00023316"/>
    </source>
</evidence>
<dbReference type="PRINTS" id="PR01217">
    <property type="entry name" value="PRICHEXTENSN"/>
</dbReference>
<dbReference type="InterPro" id="IPR023346">
    <property type="entry name" value="Lysozyme-like_dom_sf"/>
</dbReference>
<evidence type="ECO:0000256" key="9">
    <source>
        <dbReference type="ARBA" id="ARBA00022984"/>
    </source>
</evidence>
<feature type="compositionally biased region" description="Low complexity" evidence="14">
    <location>
        <begin position="699"/>
        <end position="726"/>
    </location>
</feature>
<dbReference type="FunFam" id="1.10.3810.10:FF:000001">
    <property type="entry name" value="Penicillin-binding protein 1A"/>
    <property type="match status" value="1"/>
</dbReference>
<dbReference type="PANTHER" id="PTHR32282">
    <property type="entry name" value="BINDING PROTEIN TRANSPEPTIDASE, PUTATIVE-RELATED"/>
    <property type="match status" value="1"/>
</dbReference>
<protein>
    <submittedName>
        <fullName evidence="18">Penicillin-binding protein</fullName>
    </submittedName>
</protein>
<dbReference type="SUPFAM" id="SSF56601">
    <property type="entry name" value="beta-lactamase/transpeptidase-like"/>
    <property type="match status" value="1"/>
</dbReference>
<dbReference type="AlphaFoldDB" id="A0A2T8FEK4"/>
<dbReference type="InterPro" id="IPR036950">
    <property type="entry name" value="PBP_transglycosylase"/>
</dbReference>
<evidence type="ECO:0000256" key="5">
    <source>
        <dbReference type="ARBA" id="ARBA00022676"/>
    </source>
</evidence>
<evidence type="ECO:0000259" key="16">
    <source>
        <dbReference type="Pfam" id="PF00905"/>
    </source>
</evidence>
<dbReference type="GO" id="GO:0008360">
    <property type="term" value="P:regulation of cell shape"/>
    <property type="evidence" value="ECO:0007669"/>
    <property type="project" value="UniProtKB-KW"/>
</dbReference>
<dbReference type="Pfam" id="PF00912">
    <property type="entry name" value="Transgly"/>
    <property type="match status" value="1"/>
</dbReference>
<comment type="caution">
    <text evidence="18">The sequence shown here is derived from an EMBL/GenBank/DDBJ whole genome shotgun (WGS) entry which is preliminary data.</text>
</comment>
<dbReference type="Gene3D" id="3.40.710.10">
    <property type="entry name" value="DD-peptidase/beta-lactamase superfamily"/>
    <property type="match status" value="1"/>
</dbReference>
<dbReference type="RefSeq" id="WP_116570273.1">
    <property type="nucleotide sequence ID" value="NZ_QDGZ01000001.1"/>
</dbReference>
<dbReference type="EMBL" id="QDGZ01000001">
    <property type="protein sequence ID" value="PVG84144.1"/>
    <property type="molecule type" value="Genomic_DNA"/>
</dbReference>
<evidence type="ECO:0000256" key="10">
    <source>
        <dbReference type="ARBA" id="ARBA00023268"/>
    </source>
</evidence>
<dbReference type="InterPro" id="IPR012338">
    <property type="entry name" value="Beta-lactam/transpept-like"/>
</dbReference>
<feature type="region of interest" description="Disordered" evidence="14">
    <location>
        <begin position="1"/>
        <end position="21"/>
    </location>
</feature>
<evidence type="ECO:0000256" key="6">
    <source>
        <dbReference type="ARBA" id="ARBA00022679"/>
    </source>
</evidence>
<keyword evidence="5" id="KW-0328">Glycosyltransferase</keyword>
<evidence type="ECO:0000256" key="1">
    <source>
        <dbReference type="ARBA" id="ARBA00007090"/>
    </source>
</evidence>
<evidence type="ECO:0000256" key="4">
    <source>
        <dbReference type="ARBA" id="ARBA00022670"/>
    </source>
</evidence>
<evidence type="ECO:0000256" key="14">
    <source>
        <dbReference type="SAM" id="MobiDB-lite"/>
    </source>
</evidence>
<evidence type="ECO:0000256" key="12">
    <source>
        <dbReference type="ARBA" id="ARBA00034000"/>
    </source>
</evidence>
<evidence type="ECO:0000256" key="3">
    <source>
        <dbReference type="ARBA" id="ARBA00022645"/>
    </source>
</evidence>
<evidence type="ECO:0000256" key="2">
    <source>
        <dbReference type="ARBA" id="ARBA00007739"/>
    </source>
</evidence>
<evidence type="ECO:0000259" key="17">
    <source>
        <dbReference type="Pfam" id="PF00912"/>
    </source>
</evidence>
<evidence type="ECO:0000256" key="8">
    <source>
        <dbReference type="ARBA" id="ARBA00022960"/>
    </source>
</evidence>
<keyword evidence="15" id="KW-1133">Transmembrane helix</keyword>